<evidence type="ECO:0000259" key="8">
    <source>
        <dbReference type="Pfam" id="PF01432"/>
    </source>
</evidence>
<name>A0AAD1Y8F1_EUPCR</name>
<dbReference type="Proteomes" id="UP001295684">
    <property type="component" value="Unassembled WGS sequence"/>
</dbReference>
<gene>
    <name evidence="9" type="ORF">ECRASSUSDP1_LOCUS28051</name>
</gene>
<dbReference type="InterPro" id="IPR001567">
    <property type="entry name" value="Pept_M3A_M3B_dom"/>
</dbReference>
<dbReference type="AlphaFoldDB" id="A0AAD1Y8F1"/>
<proteinExistence type="inferred from homology"/>
<keyword evidence="10" id="KW-1185">Reference proteome</keyword>
<reference evidence="9" key="1">
    <citation type="submission" date="2023-07" db="EMBL/GenBank/DDBJ databases">
        <authorList>
            <consortium name="AG Swart"/>
            <person name="Singh M."/>
            <person name="Singh A."/>
            <person name="Seah K."/>
            <person name="Emmerich C."/>
        </authorList>
    </citation>
    <scope>NUCLEOTIDE SEQUENCE</scope>
    <source>
        <strain evidence="9">DP1</strain>
    </source>
</reference>
<comment type="caution">
    <text evidence="9">The sequence shown here is derived from an EMBL/GenBank/DDBJ whole genome shotgun (WGS) entry which is preliminary data.</text>
</comment>
<accession>A0AAD1Y8F1</accession>
<dbReference type="GO" id="GO:0006518">
    <property type="term" value="P:peptide metabolic process"/>
    <property type="evidence" value="ECO:0007669"/>
    <property type="project" value="TreeGrafter"/>
</dbReference>
<keyword evidence="4 7" id="KW-0378">Hydrolase</keyword>
<evidence type="ECO:0000256" key="2">
    <source>
        <dbReference type="ARBA" id="ARBA00022670"/>
    </source>
</evidence>
<evidence type="ECO:0000313" key="9">
    <source>
        <dbReference type="EMBL" id="CAI2386433.1"/>
    </source>
</evidence>
<keyword evidence="5 7" id="KW-0862">Zinc</keyword>
<dbReference type="InterPro" id="IPR045090">
    <property type="entry name" value="Pept_M3A_M3B"/>
</dbReference>
<evidence type="ECO:0000256" key="7">
    <source>
        <dbReference type="RuleBase" id="RU003435"/>
    </source>
</evidence>
<evidence type="ECO:0000313" key="10">
    <source>
        <dbReference type="Proteomes" id="UP001295684"/>
    </source>
</evidence>
<evidence type="ECO:0000256" key="4">
    <source>
        <dbReference type="ARBA" id="ARBA00022801"/>
    </source>
</evidence>
<feature type="domain" description="Peptidase M3A/M3B catalytic" evidence="8">
    <location>
        <begin position="225"/>
        <end position="577"/>
    </location>
</feature>
<dbReference type="EMBL" id="CAMPGE010028942">
    <property type="protein sequence ID" value="CAI2386433.1"/>
    <property type="molecule type" value="Genomic_DNA"/>
</dbReference>
<dbReference type="PANTHER" id="PTHR11804:SF84">
    <property type="entry name" value="SACCHAROLYSIN"/>
    <property type="match status" value="1"/>
</dbReference>
<dbReference type="Gene3D" id="3.40.390.10">
    <property type="entry name" value="Collagenase (Catalytic Domain)"/>
    <property type="match status" value="1"/>
</dbReference>
<comment type="similarity">
    <text evidence="1 7">Belongs to the peptidase M3 family.</text>
</comment>
<keyword evidence="2 7" id="KW-0645">Protease</keyword>
<evidence type="ECO:0000256" key="6">
    <source>
        <dbReference type="ARBA" id="ARBA00023049"/>
    </source>
</evidence>
<evidence type="ECO:0000256" key="1">
    <source>
        <dbReference type="ARBA" id="ARBA00006040"/>
    </source>
</evidence>
<dbReference type="PANTHER" id="PTHR11804">
    <property type="entry name" value="PROTEASE M3 THIMET OLIGOPEPTIDASE-RELATED"/>
    <property type="match status" value="1"/>
</dbReference>
<evidence type="ECO:0000256" key="5">
    <source>
        <dbReference type="ARBA" id="ARBA00022833"/>
    </source>
</evidence>
<dbReference type="Pfam" id="PF01432">
    <property type="entry name" value="Peptidase_M3"/>
    <property type="match status" value="1"/>
</dbReference>
<keyword evidence="6 7" id="KW-0482">Metalloprotease</keyword>
<organism evidence="9 10">
    <name type="scientific">Euplotes crassus</name>
    <dbReference type="NCBI Taxonomy" id="5936"/>
    <lineage>
        <taxon>Eukaryota</taxon>
        <taxon>Sar</taxon>
        <taxon>Alveolata</taxon>
        <taxon>Ciliophora</taxon>
        <taxon>Intramacronucleata</taxon>
        <taxon>Spirotrichea</taxon>
        <taxon>Hypotrichia</taxon>
        <taxon>Euplotida</taxon>
        <taxon>Euplotidae</taxon>
        <taxon>Moneuplotes</taxon>
    </lineage>
</organism>
<dbReference type="SUPFAM" id="SSF55486">
    <property type="entry name" value="Metalloproteases ('zincins'), catalytic domain"/>
    <property type="match status" value="1"/>
</dbReference>
<dbReference type="InterPro" id="IPR024077">
    <property type="entry name" value="Neurolysin/TOP_dom2"/>
</dbReference>
<dbReference type="GO" id="GO:0004222">
    <property type="term" value="F:metalloendopeptidase activity"/>
    <property type="evidence" value="ECO:0007669"/>
    <property type="project" value="InterPro"/>
</dbReference>
<comment type="cofactor">
    <cofactor evidence="7">
        <name>Zn(2+)</name>
        <dbReference type="ChEBI" id="CHEBI:29105"/>
    </cofactor>
    <text evidence="7">Binds 1 zinc ion.</text>
</comment>
<keyword evidence="3 7" id="KW-0479">Metal-binding</keyword>
<dbReference type="InterPro" id="IPR024079">
    <property type="entry name" value="MetalloPept_cat_dom_sf"/>
</dbReference>
<dbReference type="Gene3D" id="1.10.1370.10">
    <property type="entry name" value="Neurolysin, domain 3"/>
    <property type="match status" value="2"/>
</dbReference>
<dbReference type="GO" id="GO:0046872">
    <property type="term" value="F:metal ion binding"/>
    <property type="evidence" value="ECO:0007669"/>
    <property type="project" value="UniProtKB-UniRule"/>
</dbReference>
<sequence length="735" mass="84988">MNSSFCIKTLQRNSQGIFSYVKDLPKITEEALRKCETILERDIIQKDISKEMLHKMDTLSNECCKIYDSSVVMRNAFLSPTYEEHKRPDYEDLVGTIDKVTSRIGSFFTQLNTNEDLYKKISQAKEPEFWDTLDRGEKSFVNQMIKELTPYQTGHTGHLDQIQRVIDDLTRKFIMNQYNQSYTIKLTKKELKSVSPTLRRYLESLQGKDAAEYELTGDKSILQFILHSPSEEIRKKYFIAQAEANKENIPLMLQILYSRLKKAKILGYKNSYELMKEDKGFMIEDPITALENARKYVKTSSINSVYFKKQLETVLMANDDKLAHIQHLFSVDNVLKGVLFMITEIFGANTKVFLVKVKHSGEIEEKLIKETYTDPAKAGIDITDEIEIPNDPNTATLFRIDLDYNGAHSEIYLDLFERNHKSNGRAATFTIQGSCSKCDGDHQHPIAYMINSVSLEQPFLTFQQIRDVFHELGHAMHIALCKTEFQLINGARVPIDFAEVPSNFTENYVFDYNFISKWLIDHEGKPIDKESFDKIIFKERAAEMMELQETFYFSLMDLYLHNLDEKDLTEEKLIELHSKALPTGSISDALFSQSDVKEILGDLSNEVDLSQSSSLKLTSESLKLLLRKFDNYEDVYRNILEEIIDEKSVKSTDPIIEEDSKNRGEFDEMIHSSLCLLFSLPNYEASYYTYLIAKPLSVMLHSFQPNKSSRLSPEILEIYEQGGEYDIQELPKKIF</sequence>
<evidence type="ECO:0000256" key="3">
    <source>
        <dbReference type="ARBA" id="ARBA00022723"/>
    </source>
</evidence>
<dbReference type="GO" id="GO:0006508">
    <property type="term" value="P:proteolysis"/>
    <property type="evidence" value="ECO:0007669"/>
    <property type="project" value="UniProtKB-KW"/>
</dbReference>
<protein>
    <recommendedName>
        <fullName evidence="8">Peptidase M3A/M3B catalytic domain-containing protein</fullName>
    </recommendedName>
</protein>